<dbReference type="GO" id="GO:0000793">
    <property type="term" value="C:condensed chromosome"/>
    <property type="evidence" value="ECO:0007669"/>
    <property type="project" value="TreeGrafter"/>
</dbReference>
<dbReference type="PANTHER" id="PTHR36722">
    <property type="entry name" value="TYPE 2 DNA TOPOISOMERASE 6 SUBUNIT B-LIKE"/>
    <property type="match status" value="1"/>
</dbReference>
<keyword evidence="2" id="KW-1185">Reference proteome</keyword>
<evidence type="ECO:0000313" key="1">
    <source>
        <dbReference type="EMBL" id="KAG6397334.1"/>
    </source>
</evidence>
<protein>
    <submittedName>
        <fullName evidence="1">Uncharacterized protein</fullName>
    </submittedName>
</protein>
<sequence>MTDVPVEFRLTPRTCDVLSPIPYPWRARLMADVCDGIPGRPWEFPAEVRHCGCCKVTTVVAKLNVSFNILISASTVSDTGTGNNLEEFTEMKCKNDTVLSGKWDGLLSVMTTSSSDKEIHRLKFDLKEVVASRRLVHTSYMLFKWSLTELLIAHSQLTSLCLYADSSSKSILRVSIIVPDDLRMIIDSYANLLLICNFIQKIAIELIVESGGGTKSYFLQNACSTPATNDVNSYNLTLGLEEYVSKHGNKLTEACHSCFSTGKNLKVGSGVACSRENHQNSGQVMEAVIIISNVSMLDQSSCSRLYGRRTEVLYFKDFSPCSMPQSSLEALNSIDWKNYGLVLKILVFPQHDATTLPCSHSSRTDRYLTRKALKQALSDLKKRNAGTLLSERAVKICNYAPDLAKTISGLIMSSLDLNFKRECFSLLGLPSPEHEKDIVENCIKDKIISVIATNDCASNLCNPIYRIYCFVEKTAFQIKAPAHEISITTPQLEHTK</sequence>
<gene>
    <name evidence="1" type="ORF">SASPL_143501</name>
</gene>
<dbReference type="EMBL" id="PNBA02000016">
    <property type="protein sequence ID" value="KAG6397334.1"/>
    <property type="molecule type" value="Genomic_DNA"/>
</dbReference>
<dbReference type="AlphaFoldDB" id="A0A8X8ZAX1"/>
<proteinExistence type="predicted"/>
<reference evidence="1" key="1">
    <citation type="submission" date="2018-01" db="EMBL/GenBank/DDBJ databases">
        <authorList>
            <person name="Mao J.F."/>
        </authorList>
    </citation>
    <scope>NUCLEOTIDE SEQUENCE</scope>
    <source>
        <strain evidence="1">Huo1</strain>
        <tissue evidence="1">Leaf</tissue>
    </source>
</reference>
<dbReference type="Proteomes" id="UP000298416">
    <property type="component" value="Unassembled WGS sequence"/>
</dbReference>
<dbReference type="InterPro" id="IPR034566">
    <property type="entry name" value="MTOPVIB_plant"/>
</dbReference>
<dbReference type="GO" id="GO:0030674">
    <property type="term" value="F:protein-macromolecule adaptor activity"/>
    <property type="evidence" value="ECO:0007669"/>
    <property type="project" value="TreeGrafter"/>
</dbReference>
<organism evidence="1">
    <name type="scientific">Salvia splendens</name>
    <name type="common">Scarlet sage</name>
    <dbReference type="NCBI Taxonomy" id="180675"/>
    <lineage>
        <taxon>Eukaryota</taxon>
        <taxon>Viridiplantae</taxon>
        <taxon>Streptophyta</taxon>
        <taxon>Embryophyta</taxon>
        <taxon>Tracheophyta</taxon>
        <taxon>Spermatophyta</taxon>
        <taxon>Magnoliopsida</taxon>
        <taxon>eudicotyledons</taxon>
        <taxon>Gunneridae</taxon>
        <taxon>Pentapetalae</taxon>
        <taxon>asterids</taxon>
        <taxon>lamiids</taxon>
        <taxon>Lamiales</taxon>
        <taxon>Lamiaceae</taxon>
        <taxon>Nepetoideae</taxon>
        <taxon>Mentheae</taxon>
        <taxon>Salviinae</taxon>
        <taxon>Salvia</taxon>
        <taxon>Salvia subgen. Calosphace</taxon>
        <taxon>core Calosphace</taxon>
    </lineage>
</organism>
<evidence type="ECO:0000313" key="2">
    <source>
        <dbReference type="Proteomes" id="UP000298416"/>
    </source>
</evidence>
<reference evidence="1" key="2">
    <citation type="submission" date="2020-08" db="EMBL/GenBank/DDBJ databases">
        <title>Plant Genome Project.</title>
        <authorList>
            <person name="Zhang R.-G."/>
        </authorList>
    </citation>
    <scope>NUCLEOTIDE SEQUENCE</scope>
    <source>
        <strain evidence="1">Huo1</strain>
        <tissue evidence="1">Leaf</tissue>
    </source>
</reference>
<name>A0A8X8ZAX1_SALSN</name>
<dbReference type="GO" id="GO:0007131">
    <property type="term" value="P:reciprocal meiotic recombination"/>
    <property type="evidence" value="ECO:0007669"/>
    <property type="project" value="TreeGrafter"/>
</dbReference>
<comment type="caution">
    <text evidence="1">The sequence shown here is derived from an EMBL/GenBank/DDBJ whole genome shotgun (WGS) entry which is preliminary data.</text>
</comment>
<dbReference type="GO" id="GO:0042138">
    <property type="term" value="P:meiotic DNA double-strand break formation"/>
    <property type="evidence" value="ECO:0007669"/>
    <property type="project" value="InterPro"/>
</dbReference>
<accession>A0A8X8ZAX1</accession>
<dbReference type="PANTHER" id="PTHR36722:SF1">
    <property type="entry name" value="TYPE 2 DNA TOPOISOMERASE 6 SUBUNIT B-LIKE"/>
    <property type="match status" value="1"/>
</dbReference>